<name>A0A162PTP7_PHYB8</name>
<dbReference type="GO" id="GO:0009922">
    <property type="term" value="F:fatty acid elongase activity"/>
    <property type="evidence" value="ECO:0007669"/>
    <property type="project" value="UniProtKB-EC"/>
</dbReference>
<evidence type="ECO:0000313" key="14">
    <source>
        <dbReference type="Proteomes" id="UP000077315"/>
    </source>
</evidence>
<dbReference type="GO" id="GO:0042761">
    <property type="term" value="P:very long-chain fatty acid biosynthetic process"/>
    <property type="evidence" value="ECO:0007669"/>
    <property type="project" value="TreeGrafter"/>
</dbReference>
<dbReference type="GO" id="GO:0034626">
    <property type="term" value="P:fatty acid elongation, polyunsaturated fatty acid"/>
    <property type="evidence" value="ECO:0007669"/>
    <property type="project" value="TreeGrafter"/>
</dbReference>
<feature type="transmembrane region" description="Helical" evidence="12">
    <location>
        <begin position="178"/>
        <end position="197"/>
    </location>
</feature>
<evidence type="ECO:0000256" key="3">
    <source>
        <dbReference type="ARBA" id="ARBA00022516"/>
    </source>
</evidence>
<dbReference type="GO" id="GO:0034625">
    <property type="term" value="P:fatty acid elongation, monounsaturated fatty acid"/>
    <property type="evidence" value="ECO:0007669"/>
    <property type="project" value="TreeGrafter"/>
</dbReference>
<evidence type="ECO:0000256" key="10">
    <source>
        <dbReference type="ARBA" id="ARBA00023160"/>
    </source>
</evidence>
<keyword evidence="10 12" id="KW-0275">Fatty acid biosynthesis</keyword>
<feature type="transmembrane region" description="Helical" evidence="12">
    <location>
        <begin position="44"/>
        <end position="64"/>
    </location>
</feature>
<reference evidence="14" key="1">
    <citation type="submission" date="2015-06" db="EMBL/GenBank/DDBJ databases">
        <title>Expansion of signal transduction pathways in fungi by whole-genome duplication.</title>
        <authorList>
            <consortium name="DOE Joint Genome Institute"/>
            <person name="Corrochano L.M."/>
            <person name="Kuo A."/>
            <person name="Marcet-Houben M."/>
            <person name="Polaino S."/>
            <person name="Salamov A."/>
            <person name="Villalobos J.M."/>
            <person name="Alvarez M.I."/>
            <person name="Avalos J."/>
            <person name="Benito E.P."/>
            <person name="Benoit I."/>
            <person name="Burger G."/>
            <person name="Camino L.P."/>
            <person name="Canovas D."/>
            <person name="Cerda-Olmedo E."/>
            <person name="Cheng J.-F."/>
            <person name="Dominguez A."/>
            <person name="Elias M."/>
            <person name="Eslava A.P."/>
            <person name="Glaser F."/>
            <person name="Grimwood J."/>
            <person name="Gutierrez G."/>
            <person name="Heitman J."/>
            <person name="Henrissat B."/>
            <person name="Iturriaga E.A."/>
            <person name="Lang B.F."/>
            <person name="Lavin J.L."/>
            <person name="Lee S."/>
            <person name="Li W."/>
            <person name="Lindquist E."/>
            <person name="Lopez-Garcia S."/>
            <person name="Luque E.M."/>
            <person name="Marcos A.T."/>
            <person name="Martin J."/>
            <person name="McCluskey K."/>
            <person name="Medina H.R."/>
            <person name="Miralles-Duran A."/>
            <person name="Miyazaki A."/>
            <person name="Munoz-Torres E."/>
            <person name="Oguiza J.A."/>
            <person name="Ohm R."/>
            <person name="Olmedo M."/>
            <person name="Orejas M."/>
            <person name="Ortiz-Castellanos L."/>
            <person name="Pisabarro A.G."/>
            <person name="Rodriguez-Romero J."/>
            <person name="Ruiz-Herrera J."/>
            <person name="Ruiz-Vazquez R."/>
            <person name="Sanz C."/>
            <person name="Schackwitz W."/>
            <person name="Schmutz J."/>
            <person name="Shahriari M."/>
            <person name="Shelest E."/>
            <person name="Silva-Franco F."/>
            <person name="Soanes D."/>
            <person name="Syed K."/>
            <person name="Tagua V.G."/>
            <person name="Talbot N.J."/>
            <person name="Thon M."/>
            <person name="De vries R.P."/>
            <person name="Wiebenga A."/>
            <person name="Yadav J.S."/>
            <person name="Braun E.L."/>
            <person name="Baker S."/>
            <person name="Garre V."/>
            <person name="Horwitz B."/>
            <person name="Torres-Martinez S."/>
            <person name="Idnurm A."/>
            <person name="Herrera-Estrella A."/>
            <person name="Gabaldon T."/>
            <person name="Grigoriev I.V."/>
        </authorList>
    </citation>
    <scope>NUCLEOTIDE SEQUENCE [LARGE SCALE GENOMIC DNA]</scope>
    <source>
        <strain evidence="14">NRRL 1555(-)</strain>
    </source>
</reference>
<dbReference type="EC" id="2.3.1.-" evidence="12"/>
<evidence type="ECO:0000256" key="8">
    <source>
        <dbReference type="ARBA" id="ARBA00023098"/>
    </source>
</evidence>
<evidence type="ECO:0000256" key="4">
    <source>
        <dbReference type="ARBA" id="ARBA00022679"/>
    </source>
</evidence>
<comment type="catalytic activity">
    <reaction evidence="12">
        <text>an acyl-CoA + malonyl-CoA + H(+) = a 3-oxoacyl-CoA + CO2 + CoA</text>
        <dbReference type="Rhea" id="RHEA:50252"/>
        <dbReference type="ChEBI" id="CHEBI:15378"/>
        <dbReference type="ChEBI" id="CHEBI:16526"/>
        <dbReference type="ChEBI" id="CHEBI:57287"/>
        <dbReference type="ChEBI" id="CHEBI:57384"/>
        <dbReference type="ChEBI" id="CHEBI:58342"/>
        <dbReference type="ChEBI" id="CHEBI:90726"/>
    </reaction>
    <physiologicalReaction direction="left-to-right" evidence="12">
        <dbReference type="Rhea" id="RHEA:50253"/>
    </physiologicalReaction>
</comment>
<gene>
    <name evidence="13" type="ORF">PHYBLDRAFT_74782</name>
</gene>
<dbReference type="RefSeq" id="XP_018291886.1">
    <property type="nucleotide sequence ID" value="XM_018443033.1"/>
</dbReference>
<dbReference type="STRING" id="763407.A0A162PTP7"/>
<comment type="similarity">
    <text evidence="2 12">Belongs to the ELO family.</text>
</comment>
<evidence type="ECO:0000256" key="9">
    <source>
        <dbReference type="ARBA" id="ARBA00023136"/>
    </source>
</evidence>
<dbReference type="OrthoDB" id="434092at2759"/>
<evidence type="ECO:0000313" key="13">
    <source>
        <dbReference type="EMBL" id="OAD73846.1"/>
    </source>
</evidence>
<feature type="transmembrane region" description="Helical" evidence="12">
    <location>
        <begin position="255"/>
        <end position="274"/>
    </location>
</feature>
<protein>
    <recommendedName>
        <fullName evidence="12">Elongation of fatty acids protein</fullName>
        <ecNumber evidence="12">2.3.1.-</ecNumber>
    </recommendedName>
</protein>
<proteinExistence type="inferred from homology"/>
<dbReference type="InParanoid" id="A0A162PTP7"/>
<feature type="transmembrane region" description="Helical" evidence="12">
    <location>
        <begin position="85"/>
        <end position="107"/>
    </location>
</feature>
<organism evidence="13 14">
    <name type="scientific">Phycomyces blakesleeanus (strain ATCC 8743b / DSM 1359 / FGSC 10004 / NBRC 33097 / NRRL 1555)</name>
    <dbReference type="NCBI Taxonomy" id="763407"/>
    <lineage>
        <taxon>Eukaryota</taxon>
        <taxon>Fungi</taxon>
        <taxon>Fungi incertae sedis</taxon>
        <taxon>Mucoromycota</taxon>
        <taxon>Mucoromycotina</taxon>
        <taxon>Mucoromycetes</taxon>
        <taxon>Mucorales</taxon>
        <taxon>Phycomycetaceae</taxon>
        <taxon>Phycomyces</taxon>
    </lineage>
</organism>
<dbReference type="Pfam" id="PF01151">
    <property type="entry name" value="ELO"/>
    <property type="match status" value="1"/>
</dbReference>
<dbReference type="GO" id="GO:0030148">
    <property type="term" value="P:sphingolipid biosynthetic process"/>
    <property type="evidence" value="ECO:0007669"/>
    <property type="project" value="TreeGrafter"/>
</dbReference>
<dbReference type="InterPro" id="IPR030457">
    <property type="entry name" value="ELO_CS"/>
</dbReference>
<keyword evidence="4 12" id="KW-0808">Transferase</keyword>
<keyword evidence="3 12" id="KW-0444">Lipid biosynthesis</keyword>
<dbReference type="Proteomes" id="UP000077315">
    <property type="component" value="Unassembled WGS sequence"/>
</dbReference>
<dbReference type="GO" id="GO:0005789">
    <property type="term" value="C:endoplasmic reticulum membrane"/>
    <property type="evidence" value="ECO:0007669"/>
    <property type="project" value="TreeGrafter"/>
</dbReference>
<dbReference type="FunCoup" id="A0A162PTP7">
    <property type="interactions" value="387"/>
</dbReference>
<dbReference type="GeneID" id="29003939"/>
<dbReference type="InterPro" id="IPR002076">
    <property type="entry name" value="ELO_fam"/>
</dbReference>
<sequence>MTLVHFSIDRPFGVYFFDIFDKLGYLATGSRASEFTFVPGVTRFSTLSEVIITCLTYYAVIFGGEYMMRNSAPFKFKTLFQIHNLLLTAVSGTLLLLLVEQLIPMLSKRGLYYALCDPSSLTTELNVIYYLNYLVKFWELADTVFMVAKKKKLEFLHYFHHSMTLALCYSQIVGGTTVSWVPIVLNLTVHVLMYYYYFRTSSGAKIWWKKYLTSMQITQFVIDLLVVYTCSYTYYAYNYAQILPNFGNCAGKESAAIFGCSLLTSYLFLFINFYRLTYNAQQKKIADAKATSVKPAKKIVEAF</sequence>
<keyword evidence="7 12" id="KW-1133">Transmembrane helix</keyword>
<evidence type="ECO:0000256" key="7">
    <source>
        <dbReference type="ARBA" id="ARBA00022989"/>
    </source>
</evidence>
<comment type="subcellular location">
    <subcellularLocation>
        <location evidence="1">Membrane</location>
        <topology evidence="1">Multi-pass membrane protein</topology>
    </subcellularLocation>
</comment>
<accession>A0A162PTP7</accession>
<evidence type="ECO:0000256" key="5">
    <source>
        <dbReference type="ARBA" id="ARBA00022692"/>
    </source>
</evidence>
<evidence type="ECO:0000256" key="6">
    <source>
        <dbReference type="ARBA" id="ARBA00022832"/>
    </source>
</evidence>
<keyword evidence="6 12" id="KW-0276">Fatty acid metabolism</keyword>
<evidence type="ECO:0000256" key="2">
    <source>
        <dbReference type="ARBA" id="ARBA00007263"/>
    </source>
</evidence>
<dbReference type="PANTHER" id="PTHR11157">
    <property type="entry name" value="FATTY ACID ACYL TRANSFERASE-RELATED"/>
    <property type="match status" value="1"/>
</dbReference>
<evidence type="ECO:0000256" key="11">
    <source>
        <dbReference type="ARBA" id="ARBA00047375"/>
    </source>
</evidence>
<feature type="transmembrane region" description="Helical" evidence="12">
    <location>
        <begin position="217"/>
        <end position="235"/>
    </location>
</feature>
<keyword evidence="9 12" id="KW-0472">Membrane</keyword>
<dbReference type="PROSITE" id="PS01188">
    <property type="entry name" value="ELO"/>
    <property type="match status" value="1"/>
</dbReference>
<evidence type="ECO:0000256" key="12">
    <source>
        <dbReference type="RuleBase" id="RU361115"/>
    </source>
</evidence>
<evidence type="ECO:0000256" key="1">
    <source>
        <dbReference type="ARBA" id="ARBA00004141"/>
    </source>
</evidence>
<dbReference type="GO" id="GO:0019367">
    <property type="term" value="P:fatty acid elongation, saturated fatty acid"/>
    <property type="evidence" value="ECO:0007669"/>
    <property type="project" value="TreeGrafter"/>
</dbReference>
<keyword evidence="5 12" id="KW-0812">Transmembrane</keyword>
<dbReference type="VEuPathDB" id="FungiDB:PHYBLDRAFT_74782"/>
<dbReference type="EMBL" id="KV440980">
    <property type="protein sequence ID" value="OAD73846.1"/>
    <property type="molecule type" value="Genomic_DNA"/>
</dbReference>
<dbReference type="PANTHER" id="PTHR11157:SF134">
    <property type="entry name" value="ELONGATION OF FATTY ACIDS PROTEIN 1-RELATED"/>
    <property type="match status" value="1"/>
</dbReference>
<dbReference type="AlphaFoldDB" id="A0A162PTP7"/>
<keyword evidence="8 12" id="KW-0443">Lipid metabolism</keyword>
<comment type="catalytic activity">
    <reaction evidence="11">
        <text>a very-long-chain acyl-CoA + malonyl-CoA + H(+) = a very-long-chain 3-oxoacyl-CoA + CO2 + CoA</text>
        <dbReference type="Rhea" id="RHEA:32727"/>
        <dbReference type="ChEBI" id="CHEBI:15378"/>
        <dbReference type="ChEBI" id="CHEBI:16526"/>
        <dbReference type="ChEBI" id="CHEBI:57287"/>
        <dbReference type="ChEBI" id="CHEBI:57384"/>
        <dbReference type="ChEBI" id="CHEBI:90725"/>
        <dbReference type="ChEBI" id="CHEBI:90736"/>
        <dbReference type="EC" id="2.3.1.199"/>
    </reaction>
</comment>
<keyword evidence="14" id="KW-1185">Reference proteome</keyword>